<evidence type="ECO:0000256" key="1">
    <source>
        <dbReference type="SAM" id="Phobius"/>
    </source>
</evidence>
<dbReference type="SUPFAM" id="SSF160980">
    <property type="entry name" value="SSO1389-like"/>
    <property type="match status" value="1"/>
</dbReference>
<dbReference type="InterPro" id="IPR010171">
    <property type="entry name" value="CRISPR_Csx1"/>
</dbReference>
<dbReference type="Pfam" id="PF09455">
    <property type="entry name" value="Csx1_HEPN"/>
    <property type="match status" value="1"/>
</dbReference>
<accession>A0A088E4Q5</accession>
<dbReference type="InterPro" id="IPR013383">
    <property type="entry name" value="CRISPR-assoc_prot_DxTHG_CS"/>
</dbReference>
<sequence>MLGLLDVHTPRIWFYIHPLPIYFMSLVFAVVGDPKNYAEVNYQLDETIVRSKTSFSVFRGKEKIIIAGVSLCKNLTSFEDCEKEVKDYVIPAITSPEGGDPINHDNVIVAPNVMGKIKGNLGLFFSHVYLSALRKLLEKEPDGVVLDSTHGINYMSLLTKDALTLALSVYCAVKRKKTTFSIYNSDPYVKDHEPFVIREVNSFTITPVSGLKYVTSQILSKTPDKYKPGRICDNCSSLFSEKDVHRVAKAMDSGLFLYVTQKLKGINLRDNDEGKEARKLEVDKVLDVLERAMTVVQWSEANNEYVYMSRGNVETAEAHALFKIASQIDVEDLDQLESAVEMYCDDVTSTIVKQEISHIRQSEGGIPQDRFEKYSNVMGLQNVGQTDKRILYAHGGLPYDLTLLRKEGGKILIRYESIIKIERMLG</sequence>
<feature type="transmembrane region" description="Helical" evidence="1">
    <location>
        <begin position="12"/>
        <end position="31"/>
    </location>
</feature>
<dbReference type="NCBIfam" id="TIGR02549">
    <property type="entry name" value="CRISPR_DxTHG"/>
    <property type="match status" value="1"/>
</dbReference>
<organism evidence="4 5">
    <name type="scientific">Metallosphaera sedula</name>
    <dbReference type="NCBI Taxonomy" id="43687"/>
    <lineage>
        <taxon>Archaea</taxon>
        <taxon>Thermoproteota</taxon>
        <taxon>Thermoprotei</taxon>
        <taxon>Sulfolobales</taxon>
        <taxon>Sulfolobaceae</taxon>
        <taxon>Metallosphaera</taxon>
    </lineage>
</organism>
<proteinExistence type="predicted"/>
<dbReference type="EMBL" id="CP008822">
    <property type="protein sequence ID" value="AIM27301.1"/>
    <property type="molecule type" value="Genomic_DNA"/>
</dbReference>
<keyword evidence="1" id="KW-0812">Transmembrane</keyword>
<dbReference type="Proteomes" id="UP000029084">
    <property type="component" value="Chromosome"/>
</dbReference>
<name>A0A088E4Q5_9CREN</name>
<protein>
    <submittedName>
        <fullName evidence="4">CRISPR-associated protein, MJ1666 family</fullName>
    </submittedName>
</protein>
<dbReference type="OMA" id="RPQHAYL"/>
<evidence type="ECO:0000313" key="5">
    <source>
        <dbReference type="Proteomes" id="UP000029084"/>
    </source>
</evidence>
<feature type="domain" description="CRISPR system endoribonuclease Csx1 CARF" evidence="3">
    <location>
        <begin position="26"/>
        <end position="187"/>
    </location>
</feature>
<dbReference type="InterPro" id="IPR052875">
    <property type="entry name" value="CRISPR_assoc_ribonuclease"/>
</dbReference>
<dbReference type="InterPro" id="IPR053857">
    <property type="entry name" value="Csx1_CARF"/>
</dbReference>
<evidence type="ECO:0000259" key="3">
    <source>
        <dbReference type="Pfam" id="PF22230"/>
    </source>
</evidence>
<reference evidence="4 5" key="1">
    <citation type="journal article" date="2014" name="J. Bacteriol.">
        <title>Role of an Archaeal PitA Transporter in the Copper and Arsenic Resistance of Metallosphaera sedula, an Extreme Thermoacidophile.</title>
        <authorList>
            <person name="McCarthy S."/>
            <person name="Ai C."/>
            <person name="Wheaton G."/>
            <person name="Tevatia R."/>
            <person name="Eckrich V."/>
            <person name="Kelly R."/>
            <person name="Blum P."/>
        </authorList>
    </citation>
    <scope>NUCLEOTIDE SEQUENCE [LARGE SCALE GENOMIC DNA]</scope>
    <source>
        <strain evidence="4 5">CuR1</strain>
    </source>
</reference>
<dbReference type="NCBIfam" id="TIGR01897">
    <property type="entry name" value="cas_MJ1666"/>
    <property type="match status" value="1"/>
</dbReference>
<dbReference type="PANTHER" id="PTHR37169:SF1">
    <property type="entry name" value="CRISPR SYSTEM ENDORIBONUCLEASE CSX1"/>
    <property type="match status" value="1"/>
</dbReference>
<dbReference type="InterPro" id="IPR019016">
    <property type="entry name" value="Csx1-like_HEPN"/>
</dbReference>
<evidence type="ECO:0000259" key="2">
    <source>
        <dbReference type="Pfam" id="PF09455"/>
    </source>
</evidence>
<dbReference type="PANTHER" id="PTHR37169">
    <property type="entry name" value="CRISPR SYSTEM ENDORIBONUCLEASE CSX1-RELATED"/>
    <property type="match status" value="1"/>
</dbReference>
<evidence type="ECO:0000313" key="4">
    <source>
        <dbReference type="EMBL" id="AIM27301.1"/>
    </source>
</evidence>
<dbReference type="AlphaFoldDB" id="A0A088E4Q5"/>
<dbReference type="Gene3D" id="3.40.50.10640">
    <property type="entry name" value="SSO1389-like"/>
    <property type="match status" value="1"/>
</dbReference>
<keyword evidence="1" id="KW-1133">Transmembrane helix</keyword>
<dbReference type="InterPro" id="IPR027419">
    <property type="entry name" value="CRISPR-assoc_Csx1_C"/>
</dbReference>
<keyword evidence="1" id="KW-0472">Membrane</keyword>
<feature type="domain" description="CRISPR system endoribonuclease Csx1-like HEPN" evidence="2">
    <location>
        <begin position="347"/>
        <end position="416"/>
    </location>
</feature>
<dbReference type="CDD" id="cd09728">
    <property type="entry name" value="Csx1_III-U"/>
    <property type="match status" value="1"/>
</dbReference>
<dbReference type="Gene3D" id="1.10.3740.10">
    <property type="entry name" value="SSO1389-like domains"/>
    <property type="match status" value="1"/>
</dbReference>
<dbReference type="Pfam" id="PF22230">
    <property type="entry name" value="Csx1_CARF"/>
    <property type="match status" value="1"/>
</dbReference>
<gene>
    <name evidence="4" type="ORF">HA72_1154</name>
</gene>